<organism evidence="10 11">
    <name type="scientific">Paenirhodobacter populi</name>
    <dbReference type="NCBI Taxonomy" id="2306993"/>
    <lineage>
        <taxon>Bacteria</taxon>
        <taxon>Pseudomonadati</taxon>
        <taxon>Pseudomonadota</taxon>
        <taxon>Alphaproteobacteria</taxon>
        <taxon>Rhodobacterales</taxon>
        <taxon>Rhodobacter group</taxon>
        <taxon>Paenirhodobacter</taxon>
    </lineage>
</organism>
<feature type="transmembrane region" description="Helical" evidence="8">
    <location>
        <begin position="125"/>
        <end position="149"/>
    </location>
</feature>
<evidence type="ECO:0000313" key="11">
    <source>
        <dbReference type="Proteomes" id="UP000285710"/>
    </source>
</evidence>
<dbReference type="Gene3D" id="1.10.3720.10">
    <property type="entry name" value="MetI-like"/>
    <property type="match status" value="1"/>
</dbReference>
<name>A0A443IQZ0_9RHOB</name>
<evidence type="ECO:0000256" key="8">
    <source>
        <dbReference type="RuleBase" id="RU363032"/>
    </source>
</evidence>
<keyword evidence="4" id="KW-1003">Cell membrane</keyword>
<keyword evidence="6 8" id="KW-1133">Transmembrane helix</keyword>
<dbReference type="InterPro" id="IPR051789">
    <property type="entry name" value="Bact_Polyamine_Transport"/>
</dbReference>
<gene>
    <name evidence="10" type="ORF">D2T33_14055</name>
</gene>
<keyword evidence="7 8" id="KW-0472">Membrane</keyword>
<dbReference type="GO" id="GO:0005886">
    <property type="term" value="C:plasma membrane"/>
    <property type="evidence" value="ECO:0007669"/>
    <property type="project" value="UniProtKB-SubCell"/>
</dbReference>
<evidence type="ECO:0000256" key="4">
    <source>
        <dbReference type="ARBA" id="ARBA00022475"/>
    </source>
</evidence>
<comment type="caution">
    <text evidence="10">The sequence shown here is derived from an EMBL/GenBank/DDBJ whole genome shotgun (WGS) entry which is preliminary data.</text>
</comment>
<dbReference type="PROSITE" id="PS50928">
    <property type="entry name" value="ABC_TM1"/>
    <property type="match status" value="1"/>
</dbReference>
<feature type="transmembrane region" description="Helical" evidence="8">
    <location>
        <begin position="7"/>
        <end position="28"/>
    </location>
</feature>
<dbReference type="AlphaFoldDB" id="A0A443IQZ0"/>
<dbReference type="PANTHER" id="PTHR43848">
    <property type="entry name" value="PUTRESCINE TRANSPORT SYSTEM PERMEASE PROTEIN POTI"/>
    <property type="match status" value="1"/>
</dbReference>
<feature type="transmembrane region" description="Helical" evidence="8">
    <location>
        <begin position="228"/>
        <end position="250"/>
    </location>
</feature>
<evidence type="ECO:0000259" key="9">
    <source>
        <dbReference type="PROSITE" id="PS50928"/>
    </source>
</evidence>
<evidence type="ECO:0000313" key="10">
    <source>
        <dbReference type="EMBL" id="RWR09569.1"/>
    </source>
</evidence>
<keyword evidence="11" id="KW-1185">Reference proteome</keyword>
<accession>A0A443IQZ0</accession>
<dbReference type="Pfam" id="PF00528">
    <property type="entry name" value="BPD_transp_1"/>
    <property type="match status" value="1"/>
</dbReference>
<reference evidence="10 11" key="2">
    <citation type="submission" date="2019-01" db="EMBL/GenBank/DDBJ databases">
        <authorList>
            <person name="Li Y."/>
        </authorList>
    </citation>
    <scope>NUCLEOTIDE SEQUENCE [LARGE SCALE GENOMIC DNA]</scope>
    <source>
        <strain evidence="10 11">2D-5</strain>
    </source>
</reference>
<keyword evidence="5 8" id="KW-0812">Transmembrane</keyword>
<evidence type="ECO:0000256" key="1">
    <source>
        <dbReference type="ARBA" id="ARBA00004651"/>
    </source>
</evidence>
<keyword evidence="3 8" id="KW-0813">Transport</keyword>
<dbReference type="PANTHER" id="PTHR43848:SF2">
    <property type="entry name" value="PUTRESCINE TRANSPORT SYSTEM PERMEASE PROTEIN POTI"/>
    <property type="match status" value="1"/>
</dbReference>
<sequence>MKKLGRVYLCALIVFLYLPIAVMIEMGFNYSPYYQLPFRFSTHWVDELLMNDDLIQAGRNSVVIAIITTVIATVLGTMAAVALHRREFPGRALLRMLLLPPIAIPWLIIGTPMLVMFYWSGIGRGFHAMLIGHVALAIPYVALVVGTGLQIIRTDLEEAAMSLGSTPLHAFFRVTMLIPRIVGAALFAFAVSLDQFVISYFLATPGFTTLPVRIYSAIRKGFTPDINIIATILLLASMALVLLFALFSHFGARNDRS</sequence>
<evidence type="ECO:0000256" key="2">
    <source>
        <dbReference type="ARBA" id="ARBA00007069"/>
    </source>
</evidence>
<evidence type="ECO:0000256" key="5">
    <source>
        <dbReference type="ARBA" id="ARBA00022692"/>
    </source>
</evidence>
<comment type="similarity">
    <text evidence="2">Belongs to the binding-protein-dependent transport system permease family. CysTW subfamily.</text>
</comment>
<protein>
    <submittedName>
        <fullName evidence="10">ABC transporter permease</fullName>
    </submittedName>
</protein>
<feature type="transmembrane region" description="Helical" evidence="8">
    <location>
        <begin position="62"/>
        <end position="84"/>
    </location>
</feature>
<comment type="subcellular location">
    <subcellularLocation>
        <location evidence="1 8">Cell membrane</location>
        <topology evidence="1 8">Multi-pass membrane protein</topology>
    </subcellularLocation>
</comment>
<proteinExistence type="inferred from homology"/>
<dbReference type="InterPro" id="IPR035906">
    <property type="entry name" value="MetI-like_sf"/>
</dbReference>
<feature type="transmembrane region" description="Helical" evidence="8">
    <location>
        <begin position="96"/>
        <end position="119"/>
    </location>
</feature>
<dbReference type="GO" id="GO:0055085">
    <property type="term" value="P:transmembrane transport"/>
    <property type="evidence" value="ECO:0007669"/>
    <property type="project" value="InterPro"/>
</dbReference>
<dbReference type="CDD" id="cd06261">
    <property type="entry name" value="TM_PBP2"/>
    <property type="match status" value="1"/>
</dbReference>
<evidence type="ECO:0000256" key="3">
    <source>
        <dbReference type="ARBA" id="ARBA00022448"/>
    </source>
</evidence>
<dbReference type="InterPro" id="IPR000515">
    <property type="entry name" value="MetI-like"/>
</dbReference>
<dbReference type="Proteomes" id="UP000285710">
    <property type="component" value="Unassembled WGS sequence"/>
</dbReference>
<reference evidence="10 11" key="1">
    <citation type="submission" date="2019-01" db="EMBL/GenBank/DDBJ databases">
        <title>Sinorhodobacter populi sp. nov. isolated from the symptomatic bark tissue of Populus euramericana canker.</title>
        <authorList>
            <person name="Xu G."/>
        </authorList>
    </citation>
    <scope>NUCLEOTIDE SEQUENCE [LARGE SCALE GENOMIC DNA]</scope>
    <source>
        <strain evidence="10 11">2D-5</strain>
    </source>
</reference>
<dbReference type="SUPFAM" id="SSF161098">
    <property type="entry name" value="MetI-like"/>
    <property type="match status" value="1"/>
</dbReference>
<dbReference type="RefSeq" id="WP_128270185.1">
    <property type="nucleotide sequence ID" value="NZ_SAUW01000014.1"/>
</dbReference>
<dbReference type="EMBL" id="SAUW01000014">
    <property type="protein sequence ID" value="RWR09569.1"/>
    <property type="molecule type" value="Genomic_DNA"/>
</dbReference>
<evidence type="ECO:0000256" key="6">
    <source>
        <dbReference type="ARBA" id="ARBA00022989"/>
    </source>
</evidence>
<feature type="domain" description="ABC transmembrane type-1" evidence="9">
    <location>
        <begin position="58"/>
        <end position="244"/>
    </location>
</feature>
<evidence type="ECO:0000256" key="7">
    <source>
        <dbReference type="ARBA" id="ARBA00023136"/>
    </source>
</evidence>